<evidence type="ECO:0000256" key="1">
    <source>
        <dbReference type="SAM" id="MobiDB-lite"/>
    </source>
</evidence>
<evidence type="ECO:0000313" key="2">
    <source>
        <dbReference type="EMBL" id="KIK53164.1"/>
    </source>
</evidence>
<organism evidence="2 3">
    <name type="scientific">Collybiopsis luxurians FD-317 M1</name>
    <dbReference type="NCBI Taxonomy" id="944289"/>
    <lineage>
        <taxon>Eukaryota</taxon>
        <taxon>Fungi</taxon>
        <taxon>Dikarya</taxon>
        <taxon>Basidiomycota</taxon>
        <taxon>Agaricomycotina</taxon>
        <taxon>Agaricomycetes</taxon>
        <taxon>Agaricomycetidae</taxon>
        <taxon>Agaricales</taxon>
        <taxon>Marasmiineae</taxon>
        <taxon>Omphalotaceae</taxon>
        <taxon>Collybiopsis</taxon>
        <taxon>Collybiopsis luxurians</taxon>
    </lineage>
</organism>
<keyword evidence="3" id="KW-1185">Reference proteome</keyword>
<evidence type="ECO:0000313" key="3">
    <source>
        <dbReference type="Proteomes" id="UP000053593"/>
    </source>
</evidence>
<feature type="region of interest" description="Disordered" evidence="1">
    <location>
        <begin position="166"/>
        <end position="188"/>
    </location>
</feature>
<accession>A0A0D0BU79</accession>
<sequence length="188" mass="21304">MPLLTELCLEAEFTNDEYEEDEHDRFALEADKFSKSTPKLEHLSLSGIHFMDVQDISELSSASSLRDITLRSIKFEQVLSVMNAASANTTLELRDISFNGEGEDSYGCSSRTLKVIAPHLDLEEEGNPLSLFFKNLTEWYPYSVFVYSMQSIACWMKKSQAELMKLDESGEESDEGLGEESDEELDDE</sequence>
<protein>
    <submittedName>
        <fullName evidence="2">Uncharacterized protein</fullName>
    </submittedName>
</protein>
<dbReference type="HOGENOM" id="CLU_1441210_0_0_1"/>
<feature type="compositionally biased region" description="Acidic residues" evidence="1">
    <location>
        <begin position="169"/>
        <end position="188"/>
    </location>
</feature>
<proteinExistence type="predicted"/>
<reference evidence="2 3" key="1">
    <citation type="submission" date="2014-04" db="EMBL/GenBank/DDBJ databases">
        <title>Evolutionary Origins and Diversification of the Mycorrhizal Mutualists.</title>
        <authorList>
            <consortium name="DOE Joint Genome Institute"/>
            <consortium name="Mycorrhizal Genomics Consortium"/>
            <person name="Kohler A."/>
            <person name="Kuo A."/>
            <person name="Nagy L.G."/>
            <person name="Floudas D."/>
            <person name="Copeland A."/>
            <person name="Barry K.W."/>
            <person name="Cichocki N."/>
            <person name="Veneault-Fourrey C."/>
            <person name="LaButti K."/>
            <person name="Lindquist E.A."/>
            <person name="Lipzen A."/>
            <person name="Lundell T."/>
            <person name="Morin E."/>
            <person name="Murat C."/>
            <person name="Riley R."/>
            <person name="Ohm R."/>
            <person name="Sun H."/>
            <person name="Tunlid A."/>
            <person name="Henrissat B."/>
            <person name="Grigoriev I.V."/>
            <person name="Hibbett D.S."/>
            <person name="Martin F."/>
        </authorList>
    </citation>
    <scope>NUCLEOTIDE SEQUENCE [LARGE SCALE GENOMIC DNA]</scope>
    <source>
        <strain evidence="2 3">FD-317 M1</strain>
    </source>
</reference>
<gene>
    <name evidence="2" type="ORF">GYMLUDRAFT_250589</name>
</gene>
<dbReference type="EMBL" id="KN834832">
    <property type="protein sequence ID" value="KIK53164.1"/>
    <property type="molecule type" value="Genomic_DNA"/>
</dbReference>
<dbReference type="Proteomes" id="UP000053593">
    <property type="component" value="Unassembled WGS sequence"/>
</dbReference>
<name>A0A0D0BU79_9AGAR</name>
<dbReference type="AlphaFoldDB" id="A0A0D0BU79"/>